<proteinExistence type="inferred from homology"/>
<evidence type="ECO:0000256" key="8">
    <source>
        <dbReference type="ARBA" id="ARBA00022840"/>
    </source>
</evidence>
<dbReference type="GO" id="GO:0032543">
    <property type="term" value="P:mitochondrial translation"/>
    <property type="evidence" value="ECO:0007669"/>
    <property type="project" value="UniProtKB-UniRule"/>
</dbReference>
<dbReference type="InterPro" id="IPR023631">
    <property type="entry name" value="Amidase_dom"/>
</dbReference>
<dbReference type="Pfam" id="PF23598">
    <property type="entry name" value="LRR_14"/>
    <property type="match status" value="1"/>
</dbReference>
<organism evidence="16">
    <name type="scientific">Sesamum latifolium</name>
    <dbReference type="NCBI Taxonomy" id="2727402"/>
    <lineage>
        <taxon>Eukaryota</taxon>
        <taxon>Viridiplantae</taxon>
        <taxon>Streptophyta</taxon>
        <taxon>Embryophyta</taxon>
        <taxon>Tracheophyta</taxon>
        <taxon>Spermatophyta</taxon>
        <taxon>Magnoliopsida</taxon>
        <taxon>eudicotyledons</taxon>
        <taxon>Gunneridae</taxon>
        <taxon>Pentapetalae</taxon>
        <taxon>asterids</taxon>
        <taxon>lamiids</taxon>
        <taxon>Lamiales</taxon>
        <taxon>Pedaliaceae</taxon>
        <taxon>Sesamum</taxon>
    </lineage>
</organism>
<evidence type="ECO:0000256" key="6">
    <source>
        <dbReference type="ARBA" id="ARBA00022741"/>
    </source>
</evidence>
<comment type="similarity">
    <text evidence="2">Belongs to the disease resistance NB-LRR family.</text>
</comment>
<dbReference type="SUPFAM" id="SSF52058">
    <property type="entry name" value="L domain-like"/>
    <property type="match status" value="1"/>
</dbReference>
<comment type="caution">
    <text evidence="16">The sequence shown here is derived from an EMBL/GenBank/DDBJ whole genome shotgun (WGS) entry which is preliminary data.</text>
</comment>
<dbReference type="InterPro" id="IPR055414">
    <property type="entry name" value="LRR_R13L4/SHOC2-like"/>
</dbReference>
<comment type="subunit">
    <text evidence="11">Subunit of the heterotrimeric GatCAB amidotransferase (AdT) complex, composed of A, B and C subunits.</text>
</comment>
<dbReference type="Gene3D" id="3.80.10.10">
    <property type="entry name" value="Ribonuclease Inhibitor"/>
    <property type="match status" value="1"/>
</dbReference>
<feature type="domain" description="Amidase" evidence="13">
    <location>
        <begin position="960"/>
        <end position="1396"/>
    </location>
</feature>
<feature type="domain" description="Disease resistance R13L4/SHOC-2-like LRR" evidence="15">
    <location>
        <begin position="532"/>
        <end position="810"/>
    </location>
</feature>
<dbReference type="EMBL" id="JACGWN010000014">
    <property type="protein sequence ID" value="KAL0406504.1"/>
    <property type="molecule type" value="Genomic_DNA"/>
</dbReference>
<keyword evidence="11" id="KW-0496">Mitochondrion</keyword>
<evidence type="ECO:0000256" key="2">
    <source>
        <dbReference type="ARBA" id="ARBA00008894"/>
    </source>
</evidence>
<dbReference type="PRINTS" id="PR00364">
    <property type="entry name" value="DISEASERSIST"/>
</dbReference>
<dbReference type="GO" id="GO:0016811">
    <property type="term" value="F:hydrolase activity, acting on carbon-nitrogen (but not peptide) bonds, in linear amides"/>
    <property type="evidence" value="ECO:0007669"/>
    <property type="project" value="UniProtKB-ARBA"/>
</dbReference>
<dbReference type="InterPro" id="IPR036928">
    <property type="entry name" value="AS_sf"/>
</dbReference>
<gene>
    <name evidence="11" type="primary">GATA</name>
    <name evidence="16" type="ORF">Slati_3964300</name>
</gene>
<comment type="function">
    <text evidence="11">Allows the formation of correctly charged Gln-tRNA(Gln) through the transamidation of misacylated Glu-tRNA(Gln) in chloroplasts and mitochondria. The reaction takes place in the presence of glutamine and ATP through an activated gamma-phospho-Glu-tRNA(Gln).</text>
</comment>
<dbReference type="Gene3D" id="3.90.1300.10">
    <property type="entry name" value="Amidase signature (AS) domain"/>
    <property type="match status" value="1"/>
</dbReference>
<feature type="active site" description="Charge relay system" evidence="11">
    <location>
        <position position="1015"/>
    </location>
</feature>
<evidence type="ECO:0000256" key="7">
    <source>
        <dbReference type="ARBA" id="ARBA00022821"/>
    </source>
</evidence>
<protein>
    <recommendedName>
        <fullName evidence="11">Glutamyl-tRNA(Gln) amidotransferase subunit A, chloroplastic/mitochondrial</fullName>
        <shortName evidence="11">Glu-AdT subunit A</shortName>
        <ecNumber evidence="11">6.3.5.7</ecNumber>
    </recommendedName>
</protein>
<dbReference type="InterPro" id="IPR036388">
    <property type="entry name" value="WH-like_DNA-bd_sf"/>
</dbReference>
<keyword evidence="6 11" id="KW-0547">Nucleotide-binding</keyword>
<dbReference type="GO" id="GO:0043531">
    <property type="term" value="F:ADP binding"/>
    <property type="evidence" value="ECO:0007669"/>
    <property type="project" value="InterPro"/>
</dbReference>
<reference evidence="16" key="1">
    <citation type="submission" date="2020-06" db="EMBL/GenBank/DDBJ databases">
        <authorList>
            <person name="Li T."/>
            <person name="Hu X."/>
            <person name="Zhang T."/>
            <person name="Song X."/>
            <person name="Zhang H."/>
            <person name="Dai N."/>
            <person name="Sheng W."/>
            <person name="Hou X."/>
            <person name="Wei L."/>
        </authorList>
    </citation>
    <scope>NUCLEOTIDE SEQUENCE</scope>
    <source>
        <strain evidence="16">KEN1</strain>
        <tissue evidence="16">Leaf</tissue>
    </source>
</reference>
<feature type="domain" description="Disease resistance protein winged helix" evidence="14">
    <location>
        <begin position="411"/>
        <end position="477"/>
    </location>
</feature>
<dbReference type="NCBIfam" id="TIGR00132">
    <property type="entry name" value="gatA"/>
    <property type="match status" value="1"/>
</dbReference>
<evidence type="ECO:0000259" key="14">
    <source>
        <dbReference type="Pfam" id="PF23559"/>
    </source>
</evidence>
<evidence type="ECO:0000259" key="12">
    <source>
        <dbReference type="Pfam" id="PF00931"/>
    </source>
</evidence>
<sequence length="1447" mass="161390">MAFAAVISLNHTIDVLLRSSPISIRNAKRSYKKIIKLAHQVTESLKELLMTWEFSMMKGVEKDIREAACRLEDVLESVLASDHQHLVTQSQSPDGDQTSYLEKVKEETELFIRTVYEIKERLRDSSVHEEDNTTVSLTTDPFRDEKTSKMFGLSSDLIKLKDMLTGYSVLHDGSISIVGMAGIGKTTLAKALYVDPLIVNHFECRAFVSVGPKYKLVEVVLGILAQINPWIDRTYEESEGELLSHLFKCLKGRRYLIVLDDVWSWTFKDQITEYFPCEENGSRTIVTTRIYDVARSFTWADDIHRMQFLNEDESWQLLREKVFGEKHSCPPDELQEAGKKIAVMCQGLPLAIVSVANHLSSADRTAEYWNKVGEKDISAISNADEELLKVLYLSYEHLLIQVKACFLYLGVFPLDYEIPVSKLQKLWIAEGFLQGNYWSSLQSYAKNCLRELVSHNVVLAHQKSSLNGIKTCRVHLVFRLLCIREAGQEKFLHIIDSNTNQGIESQRRLCINNNVLFGIKDVYKSMASISNVRSLLCIGPYHEYPVPICLDFNLLRVLDALTIRFFVFPVEVVKLVRLRYLSFTYNGKLPASISRLQTLECLIVRQSLRVISSATHQESYLPIEIWTMQALRHLHIMGSNLPHPNSDDAILPNLVTLSGISGRSCMPEVIQRIPNLKKLGIQIELSPDANEPLHCFDHLSYLNDEHESLKCVIVNPNTALQVFYPERPIPILPLKLKKLNLSGLGLPWKRISIIAQLEELQALKLRCYAFRGQNWKIYEGQFPQLEFLQLEDTDLEDWEVSNYQCLCRLECLTITHCYKLKKLPWNFQIIQDLKMIKIDDCSDPCLVDSAYEIAKARKEKGLYGIQVCIDSSDDKGKLKPLGGLTIAAKPLLISKLPLPPENAILSSNPTTPPLPYHHYHHLKCLHSSPVPASATAPPPPSQILTTRKSLLSRQTSAVDLAKSFLDRLRRTEPHLNSFLHVSPDEAILKQAEELDNKIKNNEAVGPLAGVLVGVKDNICTYDMPSTAGSRLLENYWPPFDATAVRKLRESGAIVVGRPIWMSLVTANPWDLSRVPGGSSGGSAAAVSARQCMVALGSDTGGSVRQPASFCGVVGLKPTYGRVSRYGLVAYASSLDVIGCFGSSVADAGILLNSISGHDKFDATSSKREVPDYQSQFVAIDYLESKPLKGLRVGVIRETLENGVDSEVISSVRDAVSHLEELGCSVTEVSLPSFSLGLPAYYILASSESSSNLSRYDGVRYGKQVPGDELNFLYADSRAQGFGSEVKMRILMGTYALSAGYYDAYYKRAQQVRTIIRNSFKEALDKNDILISPAAPSVAYKIGEKKNDPLAMYTGDIMTVNVNLAGLPALVLPCGFVEGGSGGLPVGFQMIGAAFDEVGKISLLSVESIQCKLVSCSSFRCSNGLGLEMFLDLFYGLSKLRMIRIGQI</sequence>
<evidence type="ECO:0000256" key="3">
    <source>
        <dbReference type="ARBA" id="ARBA00022598"/>
    </source>
</evidence>
<dbReference type="SUPFAM" id="SSF52540">
    <property type="entry name" value="P-loop containing nucleoside triphosphate hydrolases"/>
    <property type="match status" value="1"/>
</dbReference>
<dbReference type="InterPro" id="IPR027417">
    <property type="entry name" value="P-loop_NTPase"/>
</dbReference>
<evidence type="ECO:0000256" key="1">
    <source>
        <dbReference type="ARBA" id="ARBA00008069"/>
    </source>
</evidence>
<keyword evidence="4" id="KW-0433">Leucine-rich repeat</keyword>
<comment type="catalytic activity">
    <reaction evidence="10 11">
        <text>L-glutamyl-tRNA(Gln) + L-glutamine + ATP + H2O = L-glutaminyl-tRNA(Gln) + L-glutamate + ADP + phosphate + H(+)</text>
        <dbReference type="Rhea" id="RHEA:17521"/>
        <dbReference type="Rhea" id="RHEA-COMP:9681"/>
        <dbReference type="Rhea" id="RHEA-COMP:9684"/>
        <dbReference type="ChEBI" id="CHEBI:15377"/>
        <dbReference type="ChEBI" id="CHEBI:15378"/>
        <dbReference type="ChEBI" id="CHEBI:29985"/>
        <dbReference type="ChEBI" id="CHEBI:30616"/>
        <dbReference type="ChEBI" id="CHEBI:43474"/>
        <dbReference type="ChEBI" id="CHEBI:58359"/>
        <dbReference type="ChEBI" id="CHEBI:78520"/>
        <dbReference type="ChEBI" id="CHEBI:78521"/>
        <dbReference type="ChEBI" id="CHEBI:456216"/>
        <dbReference type="EC" id="6.3.5.7"/>
    </reaction>
</comment>
<keyword evidence="11" id="KW-0934">Plastid</keyword>
<dbReference type="SUPFAM" id="SSF75304">
    <property type="entry name" value="Amidase signature (AS) enzymes"/>
    <property type="match status" value="1"/>
</dbReference>
<accession>A0AAW2TPW6</accession>
<dbReference type="InterPro" id="IPR058922">
    <property type="entry name" value="WHD_DRP"/>
</dbReference>
<dbReference type="EC" id="6.3.5.7" evidence="11"/>
<keyword evidence="9 11" id="KW-0648">Protein biosynthesis</keyword>
<dbReference type="FunFam" id="1.10.10.10:FF:000322">
    <property type="entry name" value="Probable disease resistance protein At1g63360"/>
    <property type="match status" value="1"/>
</dbReference>
<dbReference type="GO" id="GO:0009570">
    <property type="term" value="C:chloroplast stroma"/>
    <property type="evidence" value="ECO:0007669"/>
    <property type="project" value="UniProtKB-SubCell"/>
</dbReference>
<feature type="active site" description="Acyl-ester intermediate" evidence="11">
    <location>
        <position position="1102"/>
    </location>
</feature>
<dbReference type="InterPro" id="IPR002182">
    <property type="entry name" value="NB-ARC"/>
</dbReference>
<dbReference type="PANTHER" id="PTHR11895:SF7">
    <property type="entry name" value="GLUTAMYL-TRNA(GLN) AMIDOTRANSFERASE SUBUNIT A, MITOCHONDRIAL"/>
    <property type="match status" value="1"/>
</dbReference>
<feature type="domain" description="NB-ARC" evidence="12">
    <location>
        <begin position="174"/>
        <end position="326"/>
    </location>
</feature>
<dbReference type="Pfam" id="PF23559">
    <property type="entry name" value="WHD_DRP"/>
    <property type="match status" value="1"/>
</dbReference>
<evidence type="ECO:0000256" key="9">
    <source>
        <dbReference type="ARBA" id="ARBA00022917"/>
    </source>
</evidence>
<dbReference type="Gene3D" id="1.10.8.430">
    <property type="entry name" value="Helical domain of apoptotic protease-activating factors"/>
    <property type="match status" value="1"/>
</dbReference>
<keyword evidence="7" id="KW-0611">Plant defense</keyword>
<evidence type="ECO:0000256" key="11">
    <source>
        <dbReference type="HAMAP-Rule" id="MF_03150"/>
    </source>
</evidence>
<dbReference type="InterPro" id="IPR000120">
    <property type="entry name" value="Amidase"/>
</dbReference>
<dbReference type="Gene3D" id="1.20.5.4130">
    <property type="match status" value="1"/>
</dbReference>
<dbReference type="InterPro" id="IPR020556">
    <property type="entry name" value="Amidase_CS"/>
</dbReference>
<dbReference type="PANTHER" id="PTHR11895">
    <property type="entry name" value="TRANSAMIDASE"/>
    <property type="match status" value="1"/>
</dbReference>
<dbReference type="InterPro" id="IPR042197">
    <property type="entry name" value="Apaf_helical"/>
</dbReference>
<dbReference type="Gene3D" id="1.10.10.10">
    <property type="entry name" value="Winged helix-like DNA-binding domain superfamily/Winged helix DNA-binding domain"/>
    <property type="match status" value="1"/>
</dbReference>
<evidence type="ECO:0000256" key="4">
    <source>
        <dbReference type="ARBA" id="ARBA00022614"/>
    </source>
</evidence>
<name>A0AAW2TPW6_9LAMI</name>
<dbReference type="InterPro" id="IPR004412">
    <property type="entry name" value="GatA"/>
</dbReference>
<dbReference type="GO" id="GO:0006952">
    <property type="term" value="P:defense response"/>
    <property type="evidence" value="ECO:0007669"/>
    <property type="project" value="UniProtKB-KW"/>
</dbReference>
<dbReference type="Gene3D" id="3.40.50.300">
    <property type="entry name" value="P-loop containing nucleotide triphosphate hydrolases"/>
    <property type="match status" value="1"/>
</dbReference>
<comment type="similarity">
    <text evidence="1 11">Belongs to the amidase family. GatA subfamily.</text>
</comment>
<evidence type="ECO:0000259" key="13">
    <source>
        <dbReference type="Pfam" id="PF01425"/>
    </source>
</evidence>
<keyword evidence="8 11" id="KW-0067">ATP-binding</keyword>
<dbReference type="GO" id="GO:0070681">
    <property type="term" value="P:glutaminyl-tRNAGln biosynthesis via transamidation"/>
    <property type="evidence" value="ECO:0007669"/>
    <property type="project" value="UniProtKB-UniRule"/>
</dbReference>
<dbReference type="GO" id="GO:0005739">
    <property type="term" value="C:mitochondrion"/>
    <property type="evidence" value="ECO:0007669"/>
    <property type="project" value="UniProtKB-SubCell"/>
</dbReference>
<dbReference type="PROSITE" id="PS00571">
    <property type="entry name" value="AMIDASES"/>
    <property type="match status" value="1"/>
</dbReference>
<dbReference type="InterPro" id="IPR032675">
    <property type="entry name" value="LRR_dom_sf"/>
</dbReference>
<evidence type="ECO:0000313" key="16">
    <source>
        <dbReference type="EMBL" id="KAL0406504.1"/>
    </source>
</evidence>
<evidence type="ECO:0000256" key="10">
    <source>
        <dbReference type="ARBA" id="ARBA00047407"/>
    </source>
</evidence>
<dbReference type="GO" id="GO:0050567">
    <property type="term" value="F:glutaminyl-tRNA synthase (glutamine-hydrolyzing) activity"/>
    <property type="evidence" value="ECO:0007669"/>
    <property type="project" value="UniProtKB-UniRule"/>
</dbReference>
<keyword evidence="3 11" id="KW-0436">Ligase</keyword>
<dbReference type="Pfam" id="PF00931">
    <property type="entry name" value="NB-ARC"/>
    <property type="match status" value="1"/>
</dbReference>
<dbReference type="GO" id="GO:0005524">
    <property type="term" value="F:ATP binding"/>
    <property type="evidence" value="ECO:0007669"/>
    <property type="project" value="UniProtKB-KW"/>
</dbReference>
<dbReference type="GO" id="GO:0030956">
    <property type="term" value="C:glutamyl-tRNA(Gln) amidotransferase complex"/>
    <property type="evidence" value="ECO:0007669"/>
    <property type="project" value="UniProtKB-UniRule"/>
</dbReference>
<evidence type="ECO:0000256" key="5">
    <source>
        <dbReference type="ARBA" id="ARBA00022737"/>
    </source>
</evidence>
<comment type="subcellular location">
    <subcellularLocation>
        <location evidence="11">Mitochondrion</location>
    </subcellularLocation>
    <subcellularLocation>
        <location evidence="11">Plastid</location>
        <location evidence="11">Chloroplast stroma</location>
    </subcellularLocation>
</comment>
<feature type="active site" description="Charge relay system" evidence="11">
    <location>
        <position position="1078"/>
    </location>
</feature>
<keyword evidence="5" id="KW-0677">Repeat</keyword>
<keyword evidence="11" id="KW-0150">Chloroplast</keyword>
<dbReference type="Pfam" id="PF01425">
    <property type="entry name" value="Amidase"/>
    <property type="match status" value="1"/>
</dbReference>
<comment type="miscellaneous">
    <text evidence="11">This protein may be expected to contain an N-terminal transit peptide but none has been predicted.</text>
</comment>
<reference evidence="16" key="2">
    <citation type="journal article" date="2024" name="Plant">
        <title>Genomic evolution and insights into agronomic trait innovations of Sesamum species.</title>
        <authorList>
            <person name="Miao H."/>
            <person name="Wang L."/>
            <person name="Qu L."/>
            <person name="Liu H."/>
            <person name="Sun Y."/>
            <person name="Le M."/>
            <person name="Wang Q."/>
            <person name="Wei S."/>
            <person name="Zheng Y."/>
            <person name="Lin W."/>
            <person name="Duan Y."/>
            <person name="Cao H."/>
            <person name="Xiong S."/>
            <person name="Wang X."/>
            <person name="Wei L."/>
            <person name="Li C."/>
            <person name="Ma Q."/>
            <person name="Ju M."/>
            <person name="Zhao R."/>
            <person name="Li G."/>
            <person name="Mu C."/>
            <person name="Tian Q."/>
            <person name="Mei H."/>
            <person name="Zhang T."/>
            <person name="Gao T."/>
            <person name="Zhang H."/>
        </authorList>
    </citation>
    <scope>NUCLEOTIDE SEQUENCE</scope>
    <source>
        <strain evidence="16">KEN1</strain>
    </source>
</reference>
<dbReference type="HAMAP" id="MF_00120">
    <property type="entry name" value="GatA"/>
    <property type="match status" value="1"/>
</dbReference>
<evidence type="ECO:0000259" key="15">
    <source>
        <dbReference type="Pfam" id="PF23598"/>
    </source>
</evidence>